<dbReference type="AlphaFoldDB" id="A0A9N9GIZ8"/>
<gene>
    <name evidence="1" type="ORF">AGERDE_LOCUS9520</name>
</gene>
<organism evidence="1 2">
    <name type="scientific">Ambispora gerdemannii</name>
    <dbReference type="NCBI Taxonomy" id="144530"/>
    <lineage>
        <taxon>Eukaryota</taxon>
        <taxon>Fungi</taxon>
        <taxon>Fungi incertae sedis</taxon>
        <taxon>Mucoromycota</taxon>
        <taxon>Glomeromycotina</taxon>
        <taxon>Glomeromycetes</taxon>
        <taxon>Archaeosporales</taxon>
        <taxon>Ambisporaceae</taxon>
        <taxon>Ambispora</taxon>
    </lineage>
</organism>
<reference evidence="1" key="1">
    <citation type="submission" date="2021-06" db="EMBL/GenBank/DDBJ databases">
        <authorList>
            <person name="Kallberg Y."/>
            <person name="Tangrot J."/>
            <person name="Rosling A."/>
        </authorList>
    </citation>
    <scope>NUCLEOTIDE SEQUENCE</scope>
    <source>
        <strain evidence="1">MT106</strain>
    </source>
</reference>
<evidence type="ECO:0000313" key="1">
    <source>
        <dbReference type="EMBL" id="CAG8609513.1"/>
    </source>
</evidence>
<proteinExistence type="predicted"/>
<dbReference type="EMBL" id="CAJVPL010002408">
    <property type="protein sequence ID" value="CAG8609513.1"/>
    <property type="molecule type" value="Genomic_DNA"/>
</dbReference>
<dbReference type="Proteomes" id="UP000789831">
    <property type="component" value="Unassembled WGS sequence"/>
</dbReference>
<sequence>MAVSESKIAKELADSYELLLELVRDLLPIQDQLDIDINPILEAKLRRDKASSDKLIRLFNLLLCLEDDIAIIQEELGIVGYINQEMAEEANKNARVYLRKFEEFHDPLEDVPSVLIQKFINSRIKKFWFTGEGLPLFPNVSLQRLHEMFVKKSASANQCSCLESKLKVVEYLRFNKIL</sequence>
<comment type="caution">
    <text evidence="1">The sequence shown here is derived from an EMBL/GenBank/DDBJ whole genome shotgun (WGS) entry which is preliminary data.</text>
</comment>
<protein>
    <submittedName>
        <fullName evidence="1">6198_t:CDS:1</fullName>
    </submittedName>
</protein>
<keyword evidence="2" id="KW-1185">Reference proteome</keyword>
<accession>A0A9N9GIZ8</accession>
<name>A0A9N9GIZ8_9GLOM</name>
<dbReference type="OrthoDB" id="2388218at2759"/>
<evidence type="ECO:0000313" key="2">
    <source>
        <dbReference type="Proteomes" id="UP000789831"/>
    </source>
</evidence>